<accession>A0A1D1Y5D4</accession>
<dbReference type="EMBL" id="GDJX01007201">
    <property type="protein sequence ID" value="JAT60735.1"/>
    <property type="molecule type" value="Transcribed_RNA"/>
</dbReference>
<evidence type="ECO:0000256" key="1">
    <source>
        <dbReference type="ARBA" id="ARBA00022723"/>
    </source>
</evidence>
<dbReference type="GO" id="GO:0140082">
    <property type="term" value="F:SUMO-ubiquitin ligase activity"/>
    <property type="evidence" value="ECO:0007669"/>
    <property type="project" value="TreeGrafter"/>
</dbReference>
<dbReference type="PROSITE" id="PS00518">
    <property type="entry name" value="ZF_RING_1"/>
    <property type="match status" value="1"/>
</dbReference>
<dbReference type="GO" id="GO:0032183">
    <property type="term" value="F:SUMO binding"/>
    <property type="evidence" value="ECO:0007669"/>
    <property type="project" value="TreeGrafter"/>
</dbReference>
<dbReference type="AlphaFoldDB" id="A0A1D1Y5D4"/>
<protein>
    <submittedName>
        <fullName evidence="6">Putative E3 ubiquitin-protein ligase bre1</fullName>
    </submittedName>
</protein>
<evidence type="ECO:0000256" key="2">
    <source>
        <dbReference type="ARBA" id="ARBA00022771"/>
    </source>
</evidence>
<dbReference type="PANTHER" id="PTHR47094">
    <property type="entry name" value="ELFLESS, ISOFORM B"/>
    <property type="match status" value="1"/>
</dbReference>
<keyword evidence="1" id="KW-0479">Metal-binding</keyword>
<dbReference type="SUPFAM" id="SSF57850">
    <property type="entry name" value="RING/U-box"/>
    <property type="match status" value="1"/>
</dbReference>
<sequence>MLANNFVRGYPTNFITIDDDDDDVQIYSPGPSRETIRFFPRSSSWVPVLTEEDLELRLGLGAHFRHSGNSARGAKVPEDGCHDQQAWKYGKDCGQVSSSYWTPDVREVKLRCAICMDTMKEETSTVCGHIFCKPCITDAVLFQKKCPACRAKLSIQNIHRIYLPGATS</sequence>
<dbReference type="InterPro" id="IPR013083">
    <property type="entry name" value="Znf_RING/FYVE/PHD"/>
</dbReference>
<dbReference type="SMART" id="SM00184">
    <property type="entry name" value="RING"/>
    <property type="match status" value="1"/>
</dbReference>
<dbReference type="Gene3D" id="3.30.40.10">
    <property type="entry name" value="Zinc/RING finger domain, C3HC4 (zinc finger)"/>
    <property type="match status" value="1"/>
</dbReference>
<dbReference type="InterPro" id="IPR049627">
    <property type="entry name" value="SLX8"/>
</dbReference>
<evidence type="ECO:0000256" key="3">
    <source>
        <dbReference type="ARBA" id="ARBA00022833"/>
    </source>
</evidence>
<dbReference type="GO" id="GO:0061630">
    <property type="term" value="F:ubiquitin protein ligase activity"/>
    <property type="evidence" value="ECO:0007669"/>
    <property type="project" value="InterPro"/>
</dbReference>
<dbReference type="InterPro" id="IPR001841">
    <property type="entry name" value="Znf_RING"/>
</dbReference>
<dbReference type="EMBL" id="GDJX01018138">
    <property type="protein sequence ID" value="JAT49798.1"/>
    <property type="molecule type" value="Transcribed_RNA"/>
</dbReference>
<evidence type="ECO:0000313" key="7">
    <source>
        <dbReference type="EMBL" id="JAT60735.1"/>
    </source>
</evidence>
<dbReference type="PROSITE" id="PS50089">
    <property type="entry name" value="ZF_RING_2"/>
    <property type="match status" value="1"/>
</dbReference>
<dbReference type="PANTHER" id="PTHR47094:SF17">
    <property type="entry name" value="E3 UBIQUITIN-PROTEIN LIGASE COMPLEX SLX8-RFP SUBUNIT SLX8-LIKE ISOFORM X1"/>
    <property type="match status" value="1"/>
</dbReference>
<feature type="domain" description="RING-type" evidence="5">
    <location>
        <begin position="112"/>
        <end position="150"/>
    </location>
</feature>
<gene>
    <name evidence="6" type="primary">bre1_1</name>
    <name evidence="7" type="synonym">bre1_0</name>
    <name evidence="6" type="ORF">g.76192</name>
    <name evidence="7" type="ORF">g.76193</name>
</gene>
<evidence type="ECO:0000259" key="5">
    <source>
        <dbReference type="PROSITE" id="PS50089"/>
    </source>
</evidence>
<evidence type="ECO:0000256" key="4">
    <source>
        <dbReference type="PROSITE-ProRule" id="PRU00175"/>
    </source>
</evidence>
<dbReference type="GO" id="GO:0006511">
    <property type="term" value="P:ubiquitin-dependent protein catabolic process"/>
    <property type="evidence" value="ECO:0007669"/>
    <property type="project" value="TreeGrafter"/>
</dbReference>
<keyword evidence="3" id="KW-0862">Zinc</keyword>
<reference evidence="6" key="1">
    <citation type="submission" date="2015-07" db="EMBL/GenBank/DDBJ databases">
        <title>Transcriptome Assembly of Anthurium amnicola.</title>
        <authorList>
            <person name="Suzuki J."/>
        </authorList>
    </citation>
    <scope>NUCLEOTIDE SEQUENCE</scope>
</reference>
<dbReference type="GO" id="GO:0008270">
    <property type="term" value="F:zinc ion binding"/>
    <property type="evidence" value="ECO:0007669"/>
    <property type="project" value="UniProtKB-KW"/>
</dbReference>
<keyword evidence="2 4" id="KW-0863">Zinc-finger</keyword>
<proteinExistence type="predicted"/>
<name>A0A1D1Y5D4_9ARAE</name>
<dbReference type="InterPro" id="IPR017907">
    <property type="entry name" value="Znf_RING_CS"/>
</dbReference>
<evidence type="ECO:0000313" key="6">
    <source>
        <dbReference type="EMBL" id="JAT49798.1"/>
    </source>
</evidence>
<dbReference type="GO" id="GO:0033768">
    <property type="term" value="C:SUMO-targeted ubiquitin ligase complex"/>
    <property type="evidence" value="ECO:0007669"/>
    <property type="project" value="TreeGrafter"/>
</dbReference>
<dbReference type="Pfam" id="PF13639">
    <property type="entry name" value="zf-RING_2"/>
    <property type="match status" value="1"/>
</dbReference>
<organism evidence="6">
    <name type="scientific">Anthurium amnicola</name>
    <dbReference type="NCBI Taxonomy" id="1678845"/>
    <lineage>
        <taxon>Eukaryota</taxon>
        <taxon>Viridiplantae</taxon>
        <taxon>Streptophyta</taxon>
        <taxon>Embryophyta</taxon>
        <taxon>Tracheophyta</taxon>
        <taxon>Spermatophyta</taxon>
        <taxon>Magnoliopsida</taxon>
        <taxon>Liliopsida</taxon>
        <taxon>Araceae</taxon>
        <taxon>Pothoideae</taxon>
        <taxon>Potheae</taxon>
        <taxon>Anthurium</taxon>
    </lineage>
</organism>